<reference evidence="11" key="2">
    <citation type="submission" date="2021-12" db="EMBL/GenBank/DDBJ databases">
        <title>Resequencing data analysis of finger millet.</title>
        <authorList>
            <person name="Hatakeyama M."/>
            <person name="Aluri S."/>
            <person name="Balachadran M.T."/>
            <person name="Sivarajan S.R."/>
            <person name="Poveda L."/>
            <person name="Shimizu-Inatsugi R."/>
            <person name="Schlapbach R."/>
            <person name="Sreeman S.M."/>
            <person name="Shimizu K.K."/>
        </authorList>
    </citation>
    <scope>NUCLEOTIDE SEQUENCE</scope>
</reference>
<reference evidence="11" key="1">
    <citation type="journal article" date="2018" name="DNA Res.">
        <title>Multiple hybrid de novo genome assembly of finger millet, an orphan allotetraploid crop.</title>
        <authorList>
            <person name="Hatakeyama M."/>
            <person name="Aluri S."/>
            <person name="Balachadran M.T."/>
            <person name="Sivarajan S.R."/>
            <person name="Patrignani A."/>
            <person name="Gruter S."/>
            <person name="Poveda L."/>
            <person name="Shimizu-Inatsugi R."/>
            <person name="Baeten J."/>
            <person name="Francoijs K.J."/>
            <person name="Nataraja K.N."/>
            <person name="Reddy Y.A.N."/>
            <person name="Phadnis S."/>
            <person name="Ravikumar R.L."/>
            <person name="Schlapbach R."/>
            <person name="Sreeman S.M."/>
            <person name="Shimizu K.K."/>
        </authorList>
    </citation>
    <scope>NUCLEOTIDE SEQUENCE</scope>
</reference>
<dbReference type="PANTHER" id="PTHR11088:SF74">
    <property type="entry name" value="ADENYLATE ISOPENTENYLTRANSFERASE 5, CHLOROPLASTIC"/>
    <property type="match status" value="1"/>
</dbReference>
<dbReference type="Proteomes" id="UP001054889">
    <property type="component" value="Unassembled WGS sequence"/>
</dbReference>
<comment type="function">
    <text evidence="9">Involved in cytokinin biosynthesis. Catalyzes the transfer of an isopentenyl group from dimethylallyl diphosphate (DMAPP) to ATP and ADP.</text>
</comment>
<comment type="catalytic activity">
    <reaction evidence="7">
        <text>dimethylallyl diphosphate + ATP = N(6)-(dimethylallyl)adenosine 5'-triphosphate + diphosphate</text>
        <dbReference type="Rhea" id="RHEA:36331"/>
        <dbReference type="ChEBI" id="CHEBI:30616"/>
        <dbReference type="ChEBI" id="CHEBI:33019"/>
        <dbReference type="ChEBI" id="CHEBI:57623"/>
        <dbReference type="ChEBI" id="CHEBI:73532"/>
        <dbReference type="EC" id="2.5.1.112"/>
    </reaction>
</comment>
<dbReference type="GO" id="GO:0009691">
    <property type="term" value="P:cytokinin biosynthetic process"/>
    <property type="evidence" value="ECO:0007669"/>
    <property type="project" value="UniProtKB-KW"/>
</dbReference>
<keyword evidence="3" id="KW-0203">Cytokinin biosynthesis</keyword>
<evidence type="ECO:0000256" key="9">
    <source>
        <dbReference type="ARBA" id="ARBA00055191"/>
    </source>
</evidence>
<accession>A0AAV5FBY7</accession>
<evidence type="ECO:0000256" key="5">
    <source>
        <dbReference type="ARBA" id="ARBA00022840"/>
    </source>
</evidence>
<dbReference type="GO" id="GO:0052622">
    <property type="term" value="F:ATP/ADP dimethylallyltransferase activity"/>
    <property type="evidence" value="ECO:0007669"/>
    <property type="project" value="UniProtKB-EC"/>
</dbReference>
<dbReference type="FunFam" id="1.10.287.890:FF:000002">
    <property type="entry name" value="Adenylate isopentenyltransferase 5, chloroplastic"/>
    <property type="match status" value="1"/>
</dbReference>
<dbReference type="Gene3D" id="1.10.287.890">
    <property type="entry name" value="Crystal structure of tRNA isopentenylpyrophosphate transferase (bh2366) domain"/>
    <property type="match status" value="1"/>
</dbReference>
<evidence type="ECO:0000313" key="11">
    <source>
        <dbReference type="EMBL" id="GJN31815.1"/>
    </source>
</evidence>
<dbReference type="InterPro" id="IPR039657">
    <property type="entry name" value="Dimethylallyltransferase"/>
</dbReference>
<name>A0AAV5FBY7_ELECO</name>
<evidence type="ECO:0000256" key="3">
    <source>
        <dbReference type="ARBA" id="ARBA00022712"/>
    </source>
</evidence>
<evidence type="ECO:0000256" key="8">
    <source>
        <dbReference type="ARBA" id="ARBA00052386"/>
    </source>
</evidence>
<dbReference type="Pfam" id="PF01715">
    <property type="entry name" value="IPPT"/>
    <property type="match status" value="2"/>
</dbReference>
<dbReference type="GO" id="GO:0052381">
    <property type="term" value="F:tRNA dimethylallyltransferase activity"/>
    <property type="evidence" value="ECO:0007669"/>
    <property type="project" value="TreeGrafter"/>
</dbReference>
<dbReference type="GO" id="GO:0006400">
    <property type="term" value="P:tRNA modification"/>
    <property type="evidence" value="ECO:0007669"/>
    <property type="project" value="TreeGrafter"/>
</dbReference>
<dbReference type="GO" id="GO:0005739">
    <property type="term" value="C:mitochondrion"/>
    <property type="evidence" value="ECO:0007669"/>
    <property type="project" value="TreeGrafter"/>
</dbReference>
<dbReference type="GO" id="GO:0009824">
    <property type="term" value="F:AMP dimethylallyltransferase activity"/>
    <property type="evidence" value="ECO:0007669"/>
    <property type="project" value="UniProtKB-ARBA"/>
</dbReference>
<gene>
    <name evidence="11" type="primary">gb20262</name>
    <name evidence="11" type="ORF">PR202_gb20262</name>
</gene>
<dbReference type="PANTHER" id="PTHR11088">
    <property type="entry name" value="TRNA DIMETHYLALLYLTRANSFERASE"/>
    <property type="match status" value="1"/>
</dbReference>
<dbReference type="EC" id="2.5.1.112" evidence="10"/>
<sequence length="366" mass="39754">MEKGTAAATNKAKAKAKVVVVMGATATGKSKLAIDLALRFGGEVINSDKIQVHDGLDVVTNKVTASERRGVPHHLISGVHPDADYTVDDFRLDATRAVESVWLRGAAASRSSRGGSNRYLEALLDGDASFRQRYECCFLWVDADLAVLRRYIRRRVDAMMEQGLVDEVRGFFRPDGDYSRGISRAIGVPEMDAYFRLLEALNNNNNNNNNNKNNDNKLRLRVLLAVAAAKIKANTCALACRQLRKIHRLQTLPGCGWTLRRLDVTAVLAIKVGDVIGNDHAERAAWEADVAWPATRAVAAFLDGNNNDTRAHDRCDDDKDGFVVMQPAVTTTAAAADCCGLQLEKAVVARGRGGFVAIMGPPAAVV</sequence>
<keyword evidence="6" id="KW-0809">Transit peptide</keyword>
<protein>
    <recommendedName>
        <fullName evidence="10">adenylate dimethylallyltransferase (ADP/ATP-dependent)</fullName>
        <ecNumber evidence="10">2.5.1.112</ecNumber>
    </recommendedName>
</protein>
<proteinExistence type="inferred from homology"/>
<dbReference type="InterPro" id="IPR027417">
    <property type="entry name" value="P-loop_NTPase"/>
</dbReference>
<keyword evidence="12" id="KW-1185">Reference proteome</keyword>
<keyword evidence="5" id="KW-0067">ATP-binding</keyword>
<evidence type="ECO:0000256" key="7">
    <source>
        <dbReference type="ARBA" id="ARBA00051744"/>
    </source>
</evidence>
<dbReference type="SUPFAM" id="SSF52540">
    <property type="entry name" value="P-loop containing nucleoside triphosphate hydrolases"/>
    <property type="match status" value="1"/>
</dbReference>
<evidence type="ECO:0000313" key="12">
    <source>
        <dbReference type="Proteomes" id="UP001054889"/>
    </source>
</evidence>
<organism evidence="11 12">
    <name type="scientific">Eleusine coracana subsp. coracana</name>
    <dbReference type="NCBI Taxonomy" id="191504"/>
    <lineage>
        <taxon>Eukaryota</taxon>
        <taxon>Viridiplantae</taxon>
        <taxon>Streptophyta</taxon>
        <taxon>Embryophyta</taxon>
        <taxon>Tracheophyta</taxon>
        <taxon>Spermatophyta</taxon>
        <taxon>Magnoliopsida</taxon>
        <taxon>Liliopsida</taxon>
        <taxon>Poales</taxon>
        <taxon>Poaceae</taxon>
        <taxon>PACMAD clade</taxon>
        <taxon>Chloridoideae</taxon>
        <taxon>Cynodonteae</taxon>
        <taxon>Eleusininae</taxon>
        <taxon>Eleusine</taxon>
    </lineage>
</organism>
<comment type="catalytic activity">
    <reaction evidence="8">
        <text>dimethylallyl diphosphate + ADP = N(6)-(dimethylallyl)adenosine 5'-diphosphate + diphosphate</text>
        <dbReference type="Rhea" id="RHEA:36327"/>
        <dbReference type="ChEBI" id="CHEBI:33019"/>
        <dbReference type="ChEBI" id="CHEBI:57623"/>
        <dbReference type="ChEBI" id="CHEBI:73533"/>
        <dbReference type="ChEBI" id="CHEBI:456216"/>
        <dbReference type="EC" id="2.5.1.112"/>
    </reaction>
</comment>
<keyword evidence="2" id="KW-0808">Transferase</keyword>
<dbReference type="AlphaFoldDB" id="A0AAV5FBY7"/>
<dbReference type="Gene3D" id="3.40.50.300">
    <property type="entry name" value="P-loop containing nucleotide triphosphate hydrolases"/>
    <property type="match status" value="1"/>
</dbReference>
<evidence type="ECO:0000256" key="4">
    <source>
        <dbReference type="ARBA" id="ARBA00022741"/>
    </source>
</evidence>
<evidence type="ECO:0000256" key="2">
    <source>
        <dbReference type="ARBA" id="ARBA00022679"/>
    </source>
</evidence>
<evidence type="ECO:0000256" key="6">
    <source>
        <dbReference type="ARBA" id="ARBA00022946"/>
    </source>
</evidence>
<dbReference type="EMBL" id="BQKI01000083">
    <property type="protein sequence ID" value="GJN31815.1"/>
    <property type="molecule type" value="Genomic_DNA"/>
</dbReference>
<evidence type="ECO:0000256" key="10">
    <source>
        <dbReference type="ARBA" id="ARBA00066838"/>
    </source>
</evidence>
<comment type="caution">
    <text evidence="11">The sequence shown here is derived from an EMBL/GenBank/DDBJ whole genome shotgun (WGS) entry which is preliminary data.</text>
</comment>
<evidence type="ECO:0000256" key="1">
    <source>
        <dbReference type="ARBA" id="ARBA00005842"/>
    </source>
</evidence>
<comment type="similarity">
    <text evidence="1">Belongs to the IPP transferase family.</text>
</comment>
<dbReference type="GO" id="GO:0005524">
    <property type="term" value="F:ATP binding"/>
    <property type="evidence" value="ECO:0007669"/>
    <property type="project" value="UniProtKB-KW"/>
</dbReference>
<keyword evidence="4" id="KW-0547">Nucleotide-binding</keyword>